<sequence length="75" mass="7715">MIEYDAAGNEKVIGVDFSAIHVSASGDSVGGPGGGFADLAAAEQAAWREARRRNAIFIFSAAEEIGQSTGGRSDQ</sequence>
<dbReference type="Proteomes" id="UP000564836">
    <property type="component" value="Chromosome"/>
</dbReference>
<reference evidence="1" key="2">
    <citation type="submission" date="2020-06" db="EMBL/GenBank/DDBJ databases">
        <title>Whole Genome Sequence of Bradyrhizobium sp. Strain 323S2.</title>
        <authorList>
            <person name="Bromfield E.S.P."/>
        </authorList>
    </citation>
    <scope>NUCLEOTIDE SEQUENCE [LARGE SCALE GENOMIC DNA]</scope>
    <source>
        <strain evidence="1">323S2</strain>
    </source>
</reference>
<evidence type="ECO:0000313" key="3">
    <source>
        <dbReference type="Proteomes" id="UP000564836"/>
    </source>
</evidence>
<name>A0A7Z0TMM2_9BRAD</name>
<protein>
    <submittedName>
        <fullName evidence="1">Uncharacterized protein</fullName>
    </submittedName>
</protein>
<dbReference type="EMBL" id="JACBFH010000001">
    <property type="protein sequence ID" value="NYY87079.1"/>
    <property type="molecule type" value="Genomic_DNA"/>
</dbReference>
<proteinExistence type="predicted"/>
<reference evidence="2 3" key="3">
    <citation type="journal article" date="2022" name="Int. J. Syst. Evol. Microbiol.">
        <title>Strains of Bradyrhizobium barranii sp. nov. associated with legumes native to Canada are symbionts of soybeans and belong to different subspecies (subsp. barranii subsp. nov. and subsp. apii subsp. nov.) and symbiovars (sv. glycinearum and sv. septentrionale).</title>
        <authorList>
            <person name="Bromfield E.S.P."/>
            <person name="Cloutier S."/>
            <person name="Wasai-Hara S."/>
            <person name="Minamisawa K."/>
        </authorList>
    </citation>
    <scope>NUCLEOTIDE SEQUENCE [LARGE SCALE GENOMIC DNA]</scope>
    <source>
        <strain evidence="2 3">323S2</strain>
    </source>
</reference>
<evidence type="ECO:0000313" key="2">
    <source>
        <dbReference type="EMBL" id="UGX96765.1"/>
    </source>
</evidence>
<reference evidence="2 3" key="1">
    <citation type="journal article" date="2017" name="Syst. Appl. Microbiol.">
        <title>Soybeans inoculated with root zone soils of Canadian native legumes harbour diverse and novel Bradyrhizobium spp. that possess agricultural potential.</title>
        <authorList>
            <person name="Bromfield E.S.P."/>
            <person name="Cloutier S."/>
            <person name="Tambong J.T."/>
            <person name="Tran Thi T.V."/>
        </authorList>
    </citation>
    <scope>NUCLEOTIDE SEQUENCE [LARGE SCALE GENOMIC DNA]</scope>
    <source>
        <strain evidence="2 3">323S2</strain>
    </source>
</reference>
<evidence type="ECO:0000313" key="1">
    <source>
        <dbReference type="EMBL" id="NYY87079.1"/>
    </source>
</evidence>
<accession>A0A7Z0TMM2</accession>
<dbReference type="AlphaFoldDB" id="A0A7Z0TMM2"/>
<dbReference type="EMBL" id="CP088280">
    <property type="protein sequence ID" value="UGX96765.1"/>
    <property type="molecule type" value="Genomic_DNA"/>
</dbReference>
<gene>
    <name evidence="2" type="ORF">G6321_00017125</name>
    <name evidence="1" type="ORF">G6321_01150</name>
</gene>
<dbReference type="RefSeq" id="WP_166342579.1">
    <property type="nucleotide sequence ID" value="NZ_CP088280.1"/>
</dbReference>
<organism evidence="1">
    <name type="scientific">Bradyrhizobium barranii subsp. barranii</name>
    <dbReference type="NCBI Taxonomy" id="2823807"/>
    <lineage>
        <taxon>Bacteria</taxon>
        <taxon>Pseudomonadati</taxon>
        <taxon>Pseudomonadota</taxon>
        <taxon>Alphaproteobacteria</taxon>
        <taxon>Hyphomicrobiales</taxon>
        <taxon>Nitrobacteraceae</taxon>
        <taxon>Bradyrhizobium</taxon>
        <taxon>Bradyrhizobium barranii</taxon>
    </lineage>
</organism>